<evidence type="ECO:0000313" key="2">
    <source>
        <dbReference type="EMBL" id="KAF6168776.1"/>
    </source>
</evidence>
<dbReference type="GO" id="GO:0003899">
    <property type="term" value="F:DNA-directed RNA polymerase activity"/>
    <property type="evidence" value="ECO:0007669"/>
    <property type="project" value="InterPro"/>
</dbReference>
<dbReference type="AlphaFoldDB" id="A0A7J7NNN6"/>
<dbReference type="GO" id="GO:0034245">
    <property type="term" value="C:mitochondrial DNA-directed RNA polymerase complex"/>
    <property type="evidence" value="ECO:0007669"/>
    <property type="project" value="TreeGrafter"/>
</dbReference>
<dbReference type="InterPro" id="IPR043502">
    <property type="entry name" value="DNA/RNA_pol_sf"/>
</dbReference>
<dbReference type="Proteomes" id="UP000541444">
    <property type="component" value="Unassembled WGS sequence"/>
</dbReference>
<dbReference type="InterPro" id="IPR037159">
    <property type="entry name" value="RNA_POL_N_sf"/>
</dbReference>
<feature type="domain" description="DNA-directed RNA polymerase N-terminal" evidence="1">
    <location>
        <begin position="239"/>
        <end position="354"/>
    </location>
</feature>
<dbReference type="Pfam" id="PF14700">
    <property type="entry name" value="RPOL_N"/>
    <property type="match status" value="1"/>
</dbReference>
<dbReference type="InterPro" id="IPR029262">
    <property type="entry name" value="RPOL_N"/>
</dbReference>
<evidence type="ECO:0000259" key="1">
    <source>
        <dbReference type="Pfam" id="PF14700"/>
    </source>
</evidence>
<organism evidence="2 3">
    <name type="scientific">Kingdonia uniflora</name>
    <dbReference type="NCBI Taxonomy" id="39325"/>
    <lineage>
        <taxon>Eukaryota</taxon>
        <taxon>Viridiplantae</taxon>
        <taxon>Streptophyta</taxon>
        <taxon>Embryophyta</taxon>
        <taxon>Tracheophyta</taxon>
        <taxon>Spermatophyta</taxon>
        <taxon>Magnoliopsida</taxon>
        <taxon>Ranunculales</taxon>
        <taxon>Circaeasteraceae</taxon>
        <taxon>Kingdonia</taxon>
    </lineage>
</organism>
<dbReference type="PANTHER" id="PTHR10102">
    <property type="entry name" value="DNA-DIRECTED RNA POLYMERASE, MITOCHONDRIAL"/>
    <property type="match status" value="1"/>
</dbReference>
<dbReference type="Gene3D" id="1.10.1320.10">
    <property type="entry name" value="DNA-directed RNA polymerase, N-terminal domain"/>
    <property type="match status" value="1"/>
</dbReference>
<comment type="caution">
    <text evidence="2">The sequence shown here is derived from an EMBL/GenBank/DDBJ whole genome shotgun (WGS) entry which is preliminary data.</text>
</comment>
<name>A0A7J7NNN6_9MAGN</name>
<dbReference type="PANTHER" id="PTHR10102:SF0">
    <property type="entry name" value="DNA-DIRECTED RNA POLYMERASE, MITOCHONDRIAL"/>
    <property type="match status" value="1"/>
</dbReference>
<dbReference type="InterPro" id="IPR002092">
    <property type="entry name" value="DNA-dir_Rpol_phage-type"/>
</dbReference>
<dbReference type="EMBL" id="JACGCM010000679">
    <property type="protein sequence ID" value="KAF6168776.1"/>
    <property type="molecule type" value="Genomic_DNA"/>
</dbReference>
<gene>
    <name evidence="2" type="ORF">GIB67_012174</name>
</gene>
<reference evidence="2 3" key="1">
    <citation type="journal article" date="2020" name="IScience">
        <title>Genome Sequencing of the Endangered Kingdonia uniflora (Circaeasteraceae, Ranunculales) Reveals Potential Mechanisms of Evolutionary Specialization.</title>
        <authorList>
            <person name="Sun Y."/>
            <person name="Deng T."/>
            <person name="Zhang A."/>
            <person name="Moore M.J."/>
            <person name="Landis J.B."/>
            <person name="Lin N."/>
            <person name="Zhang H."/>
            <person name="Zhang X."/>
            <person name="Huang J."/>
            <person name="Zhang X."/>
            <person name="Sun H."/>
            <person name="Wang H."/>
        </authorList>
    </citation>
    <scope>NUCLEOTIDE SEQUENCE [LARGE SCALE GENOMIC DNA]</scope>
    <source>
        <strain evidence="2">TB1705</strain>
        <tissue evidence="2">Leaf</tissue>
    </source>
</reference>
<keyword evidence="3" id="KW-1185">Reference proteome</keyword>
<evidence type="ECO:0000313" key="3">
    <source>
        <dbReference type="Proteomes" id="UP000541444"/>
    </source>
</evidence>
<dbReference type="SUPFAM" id="SSF56672">
    <property type="entry name" value="DNA/RNA polymerases"/>
    <property type="match status" value="1"/>
</dbReference>
<dbReference type="GO" id="GO:0006390">
    <property type="term" value="P:mitochondrial transcription"/>
    <property type="evidence" value="ECO:0007669"/>
    <property type="project" value="TreeGrafter"/>
</dbReference>
<sequence length="366" mass="41876">MWRNVSNKALPRNLSISHSSNSILPSCSSKGVSNLPETITRAVRTNSRRDSRFMEMEEEGMEKLKFQFLRHPFSLYEMGCSQNTKFFAQQEGFRIGSLGINYGKNSISLFNRGKLAEFKCFRYPISSFEMGLCQNEELVNRRDGFRIGSSSLQWETPPISSSSIGFCQNGKLLSRKSLSFGFPKHSKCYASVAEAICSTDADEDVVVMDEVQENLGDMIKEERRDFRRRRKRFQVLRRRQLKIETEAWIETTNDYKEYFSEMCKHKRAPNLPPVKMLFLGWFEPLCNAIAAEQEKCSRNPKLGHAAFFNQLPVEMMAVITMHTLTGLLMTGDEHGRTATVQAAGKIGEAIEHEVGELDTLFHLYLL</sequence>
<protein>
    <recommendedName>
        <fullName evidence="1">DNA-directed RNA polymerase N-terminal domain-containing protein</fullName>
    </recommendedName>
</protein>
<proteinExistence type="predicted"/>
<dbReference type="GO" id="GO:0003677">
    <property type="term" value="F:DNA binding"/>
    <property type="evidence" value="ECO:0007669"/>
    <property type="project" value="InterPro"/>
</dbReference>
<accession>A0A7J7NNN6</accession>